<gene>
    <name evidence="1" type="ORF">GMARGA_LOCUS8207</name>
</gene>
<evidence type="ECO:0000313" key="1">
    <source>
        <dbReference type="EMBL" id="CAG8628472.1"/>
    </source>
</evidence>
<dbReference type="InterPro" id="IPR006597">
    <property type="entry name" value="Sel1-like"/>
</dbReference>
<dbReference type="SMART" id="SM00671">
    <property type="entry name" value="SEL1"/>
    <property type="match status" value="2"/>
</dbReference>
<organism evidence="1 2">
    <name type="scientific">Gigaspora margarita</name>
    <dbReference type="NCBI Taxonomy" id="4874"/>
    <lineage>
        <taxon>Eukaryota</taxon>
        <taxon>Fungi</taxon>
        <taxon>Fungi incertae sedis</taxon>
        <taxon>Mucoromycota</taxon>
        <taxon>Glomeromycotina</taxon>
        <taxon>Glomeromycetes</taxon>
        <taxon>Diversisporales</taxon>
        <taxon>Gigasporaceae</taxon>
        <taxon>Gigaspora</taxon>
    </lineage>
</organism>
<evidence type="ECO:0000313" key="2">
    <source>
        <dbReference type="Proteomes" id="UP000789901"/>
    </source>
</evidence>
<keyword evidence="2" id="KW-1185">Reference proteome</keyword>
<proteinExistence type="predicted"/>
<name>A0ABN7UP79_GIGMA</name>
<dbReference type="InterPro" id="IPR011990">
    <property type="entry name" value="TPR-like_helical_dom_sf"/>
</dbReference>
<dbReference type="SUPFAM" id="SSF81901">
    <property type="entry name" value="HCP-like"/>
    <property type="match status" value="1"/>
</dbReference>
<reference evidence="1 2" key="1">
    <citation type="submission" date="2021-06" db="EMBL/GenBank/DDBJ databases">
        <authorList>
            <person name="Kallberg Y."/>
            <person name="Tangrot J."/>
            <person name="Rosling A."/>
        </authorList>
    </citation>
    <scope>NUCLEOTIDE SEQUENCE [LARGE SCALE GENOMIC DNA]</scope>
    <source>
        <strain evidence="1 2">120-4 pot B 10/14</strain>
    </source>
</reference>
<protein>
    <submittedName>
        <fullName evidence="1">179_t:CDS:1</fullName>
    </submittedName>
</protein>
<sequence length="149" mass="16711">MYKLSSEINVENIFKNNLDNLSLLDNFNINNYIIGKISLGILYSAGKGVDMNKSFAFKLFLDIVEIGFNIGKYYVASCYLCIVIGMDKTKAFDLYSEAQFGLANCNANGICTSVNKNIAFDLYSKSINSGNINSIYESAKMLCGWYRYN</sequence>
<comment type="caution">
    <text evidence="1">The sequence shown here is derived from an EMBL/GenBank/DDBJ whole genome shotgun (WGS) entry which is preliminary data.</text>
</comment>
<dbReference type="Gene3D" id="1.25.40.10">
    <property type="entry name" value="Tetratricopeptide repeat domain"/>
    <property type="match status" value="2"/>
</dbReference>
<accession>A0ABN7UP79</accession>
<dbReference type="EMBL" id="CAJVQB010004158">
    <property type="protein sequence ID" value="CAG8628472.1"/>
    <property type="molecule type" value="Genomic_DNA"/>
</dbReference>
<dbReference type="Pfam" id="PF08238">
    <property type="entry name" value="Sel1"/>
    <property type="match status" value="2"/>
</dbReference>
<dbReference type="Proteomes" id="UP000789901">
    <property type="component" value="Unassembled WGS sequence"/>
</dbReference>